<evidence type="ECO:0000256" key="8">
    <source>
        <dbReference type="SAM" id="Phobius"/>
    </source>
</evidence>
<dbReference type="InterPro" id="IPR006011">
    <property type="entry name" value="Syntaxin_N"/>
</dbReference>
<dbReference type="GO" id="GO:0048278">
    <property type="term" value="P:vesicle docking"/>
    <property type="evidence" value="ECO:0007669"/>
    <property type="project" value="TreeGrafter"/>
</dbReference>
<dbReference type="CDD" id="cd00179">
    <property type="entry name" value="SynN"/>
    <property type="match status" value="1"/>
</dbReference>
<dbReference type="SMART" id="SM00397">
    <property type="entry name" value="t_SNARE"/>
    <property type="match status" value="1"/>
</dbReference>
<dbReference type="SMART" id="SM00503">
    <property type="entry name" value="SynN"/>
    <property type="match status" value="1"/>
</dbReference>
<dbReference type="Gene3D" id="1.20.58.70">
    <property type="match status" value="1"/>
</dbReference>
<dbReference type="GO" id="GO:0005886">
    <property type="term" value="C:plasma membrane"/>
    <property type="evidence" value="ECO:0007669"/>
    <property type="project" value="TreeGrafter"/>
</dbReference>
<evidence type="ECO:0000256" key="1">
    <source>
        <dbReference type="ARBA" id="ARBA00004211"/>
    </source>
</evidence>
<dbReference type="AlphaFoldDB" id="A0AAD5Y905"/>
<feature type="domain" description="T-SNARE coiled-coil homology" evidence="9">
    <location>
        <begin position="183"/>
        <end position="245"/>
    </location>
</feature>
<gene>
    <name evidence="10" type="ORF">NLI96_g11577</name>
</gene>
<dbReference type="Pfam" id="PF00804">
    <property type="entry name" value="Syntaxin"/>
    <property type="match status" value="1"/>
</dbReference>
<keyword evidence="11" id="KW-1185">Reference proteome</keyword>
<dbReference type="CDD" id="cd15849">
    <property type="entry name" value="SNARE_Sso1"/>
    <property type="match status" value="1"/>
</dbReference>
<dbReference type="GO" id="GO:0006887">
    <property type="term" value="P:exocytosis"/>
    <property type="evidence" value="ECO:0007669"/>
    <property type="project" value="TreeGrafter"/>
</dbReference>
<sequence length="284" mass="32175">MSNVHTGPQGQSSNGGVGDGAPTLFDQVNTIQDSIATLNANVQQIGDLQKRSLTSTDETYNQHNAARLDDLVNQTRDLTNDIKARVKALESQAPLPGEDTRIRKNQISLVRKKFLEALQNYQKVEYDYREKYKQRVKRQFEIVKPDATQEEIEAVVNDTQAGSQIFAQALSSSTRYGESRAAYREVQDRHNDLQKIERTLGELAQLFNDLSEMVNLQDDNIKEIDTAAQRVEGDMLEGTRQQDKAIDSARRARRMRWICFWITVILLIIVAIIVAVVVTQVVKK</sequence>
<dbReference type="PANTHER" id="PTHR19957">
    <property type="entry name" value="SYNTAXIN"/>
    <property type="match status" value="1"/>
</dbReference>
<comment type="subcellular location">
    <subcellularLocation>
        <location evidence="1">Membrane</location>
        <topology evidence="1">Single-pass type IV membrane protein</topology>
    </subcellularLocation>
</comment>
<evidence type="ECO:0000256" key="5">
    <source>
        <dbReference type="ARBA" id="ARBA00023054"/>
    </source>
</evidence>
<dbReference type="SUPFAM" id="SSF47661">
    <property type="entry name" value="t-snare proteins"/>
    <property type="match status" value="1"/>
</dbReference>
<dbReference type="Proteomes" id="UP001212997">
    <property type="component" value="Unassembled WGS sequence"/>
</dbReference>
<accession>A0AAD5Y905</accession>
<evidence type="ECO:0000256" key="2">
    <source>
        <dbReference type="ARBA" id="ARBA00009063"/>
    </source>
</evidence>
<evidence type="ECO:0000256" key="3">
    <source>
        <dbReference type="ARBA" id="ARBA00022692"/>
    </source>
</evidence>
<evidence type="ECO:0000313" key="10">
    <source>
        <dbReference type="EMBL" id="KAJ3475824.1"/>
    </source>
</evidence>
<evidence type="ECO:0000259" key="9">
    <source>
        <dbReference type="PROSITE" id="PS50192"/>
    </source>
</evidence>
<protein>
    <recommendedName>
        <fullName evidence="9">t-SNARE coiled-coil homology domain-containing protein</fullName>
    </recommendedName>
</protein>
<organism evidence="10 11">
    <name type="scientific">Meripilus lineatus</name>
    <dbReference type="NCBI Taxonomy" id="2056292"/>
    <lineage>
        <taxon>Eukaryota</taxon>
        <taxon>Fungi</taxon>
        <taxon>Dikarya</taxon>
        <taxon>Basidiomycota</taxon>
        <taxon>Agaricomycotina</taxon>
        <taxon>Agaricomycetes</taxon>
        <taxon>Polyporales</taxon>
        <taxon>Meripilaceae</taxon>
        <taxon>Meripilus</taxon>
    </lineage>
</organism>
<name>A0AAD5Y905_9APHY</name>
<dbReference type="PANTHER" id="PTHR19957:SF307">
    <property type="entry name" value="PROTEIN SSO1-RELATED"/>
    <property type="match status" value="1"/>
</dbReference>
<evidence type="ECO:0000313" key="11">
    <source>
        <dbReference type="Proteomes" id="UP001212997"/>
    </source>
</evidence>
<feature type="transmembrane region" description="Helical" evidence="8">
    <location>
        <begin position="258"/>
        <end position="282"/>
    </location>
</feature>
<evidence type="ECO:0000256" key="4">
    <source>
        <dbReference type="ARBA" id="ARBA00022989"/>
    </source>
</evidence>
<dbReference type="InterPro" id="IPR000727">
    <property type="entry name" value="T_SNARE_dom"/>
</dbReference>
<dbReference type="GO" id="GO:0005484">
    <property type="term" value="F:SNAP receptor activity"/>
    <property type="evidence" value="ECO:0007669"/>
    <property type="project" value="TreeGrafter"/>
</dbReference>
<evidence type="ECO:0000256" key="6">
    <source>
        <dbReference type="ARBA" id="ARBA00023136"/>
    </source>
</evidence>
<dbReference type="InterPro" id="IPR010989">
    <property type="entry name" value="SNARE"/>
</dbReference>
<proteinExistence type="inferred from homology"/>
<keyword evidence="6 8" id="KW-0472">Membrane</keyword>
<dbReference type="GO" id="GO:0000149">
    <property type="term" value="F:SNARE binding"/>
    <property type="evidence" value="ECO:0007669"/>
    <property type="project" value="TreeGrafter"/>
</dbReference>
<feature type="region of interest" description="Disordered" evidence="7">
    <location>
        <begin position="1"/>
        <end position="21"/>
    </location>
</feature>
<dbReference type="PROSITE" id="PS50192">
    <property type="entry name" value="T_SNARE"/>
    <property type="match status" value="1"/>
</dbReference>
<dbReference type="GO" id="GO:0006906">
    <property type="term" value="P:vesicle fusion"/>
    <property type="evidence" value="ECO:0007669"/>
    <property type="project" value="TreeGrafter"/>
</dbReference>
<evidence type="ECO:0000256" key="7">
    <source>
        <dbReference type="SAM" id="MobiDB-lite"/>
    </source>
</evidence>
<dbReference type="InterPro" id="IPR045242">
    <property type="entry name" value="Syntaxin"/>
</dbReference>
<keyword evidence="3 8" id="KW-0812">Transmembrane</keyword>
<feature type="compositionally biased region" description="Polar residues" evidence="7">
    <location>
        <begin position="1"/>
        <end position="12"/>
    </location>
</feature>
<reference evidence="10" key="1">
    <citation type="submission" date="2022-07" db="EMBL/GenBank/DDBJ databases">
        <title>Genome Sequence of Physisporinus lineatus.</title>
        <authorList>
            <person name="Buettner E."/>
        </authorList>
    </citation>
    <scope>NUCLEOTIDE SEQUENCE</scope>
    <source>
        <strain evidence="10">VT162</strain>
    </source>
</reference>
<dbReference type="FunFam" id="1.20.58.70:FF:000008">
    <property type="entry name" value="Syntaxin family protein"/>
    <property type="match status" value="1"/>
</dbReference>
<dbReference type="GO" id="GO:0031201">
    <property type="term" value="C:SNARE complex"/>
    <property type="evidence" value="ECO:0007669"/>
    <property type="project" value="TreeGrafter"/>
</dbReference>
<dbReference type="GO" id="GO:0012505">
    <property type="term" value="C:endomembrane system"/>
    <property type="evidence" value="ECO:0007669"/>
    <property type="project" value="TreeGrafter"/>
</dbReference>
<comment type="similarity">
    <text evidence="2">Belongs to the syntaxin family.</text>
</comment>
<comment type="caution">
    <text evidence="10">The sequence shown here is derived from an EMBL/GenBank/DDBJ whole genome shotgun (WGS) entry which is preliminary data.</text>
</comment>
<dbReference type="EMBL" id="JANAWD010000794">
    <property type="protein sequence ID" value="KAJ3475824.1"/>
    <property type="molecule type" value="Genomic_DNA"/>
</dbReference>
<dbReference type="GO" id="GO:0006886">
    <property type="term" value="P:intracellular protein transport"/>
    <property type="evidence" value="ECO:0007669"/>
    <property type="project" value="TreeGrafter"/>
</dbReference>
<keyword evidence="4 8" id="KW-1133">Transmembrane helix</keyword>
<keyword evidence="5" id="KW-0175">Coiled coil</keyword>